<dbReference type="Gene3D" id="6.10.140.2220">
    <property type="match status" value="1"/>
</dbReference>
<evidence type="ECO:0000313" key="7">
    <source>
        <dbReference type="EMBL" id="CEM18325.1"/>
    </source>
</evidence>
<reference evidence="7" key="1">
    <citation type="submission" date="2014-11" db="EMBL/GenBank/DDBJ databases">
        <authorList>
            <person name="Otto D Thomas"/>
            <person name="Naeem Raeece"/>
        </authorList>
    </citation>
    <scope>NUCLEOTIDE SEQUENCE</scope>
</reference>
<keyword evidence="3" id="KW-0862">Zinc</keyword>
<evidence type="ECO:0000256" key="2">
    <source>
        <dbReference type="ARBA" id="ARBA00022771"/>
    </source>
</evidence>
<protein>
    <recommendedName>
        <fullName evidence="6">MYND-type domain-containing protein</fullName>
    </recommendedName>
</protein>
<name>A0A0G4FTP8_9ALVE</name>
<evidence type="ECO:0000259" key="6">
    <source>
        <dbReference type="PROSITE" id="PS50865"/>
    </source>
</evidence>
<proteinExistence type="predicted"/>
<evidence type="ECO:0000256" key="5">
    <source>
        <dbReference type="SAM" id="MobiDB-lite"/>
    </source>
</evidence>
<dbReference type="PROSITE" id="PS01360">
    <property type="entry name" value="ZF_MYND_1"/>
    <property type="match status" value="1"/>
</dbReference>
<dbReference type="PROSITE" id="PS50865">
    <property type="entry name" value="ZF_MYND_2"/>
    <property type="match status" value="1"/>
</dbReference>
<sequence length="160" mass="17594">MSFRAKYSFLSEDTCVKISGLKQRADLNGKRAVVRGVEYRSGRFRVTVEKSGVGGGGTSMEGEVNVGDEVEVVAMKRANLKLRGQDGEACTQCGKSSSEADLKKCHGCLLVLYCGKECQRAYWKGEHKNECSQSFVAGSRKKTEKQERSAEGKEKERGEP</sequence>
<dbReference type="Pfam" id="PF01753">
    <property type="entry name" value="zf-MYND"/>
    <property type="match status" value="1"/>
</dbReference>
<evidence type="ECO:0000256" key="1">
    <source>
        <dbReference type="ARBA" id="ARBA00022723"/>
    </source>
</evidence>
<dbReference type="SUPFAM" id="SSF144232">
    <property type="entry name" value="HIT/MYND zinc finger-like"/>
    <property type="match status" value="1"/>
</dbReference>
<dbReference type="AlphaFoldDB" id="A0A0G4FTP8"/>
<keyword evidence="2 4" id="KW-0863">Zinc-finger</keyword>
<evidence type="ECO:0000256" key="3">
    <source>
        <dbReference type="ARBA" id="ARBA00022833"/>
    </source>
</evidence>
<feature type="region of interest" description="Disordered" evidence="5">
    <location>
        <begin position="129"/>
        <end position="160"/>
    </location>
</feature>
<keyword evidence="1" id="KW-0479">Metal-binding</keyword>
<dbReference type="GO" id="GO:0008270">
    <property type="term" value="F:zinc ion binding"/>
    <property type="evidence" value="ECO:0007669"/>
    <property type="project" value="UniProtKB-KW"/>
</dbReference>
<feature type="compositionally biased region" description="Basic and acidic residues" evidence="5">
    <location>
        <begin position="144"/>
        <end position="160"/>
    </location>
</feature>
<accession>A0A0G4FTP8</accession>
<dbReference type="EMBL" id="CDMZ01000629">
    <property type="protein sequence ID" value="CEM18325.1"/>
    <property type="molecule type" value="Genomic_DNA"/>
</dbReference>
<gene>
    <name evidence="7" type="ORF">Cvel_18724</name>
</gene>
<feature type="domain" description="MYND-type" evidence="6">
    <location>
        <begin position="90"/>
        <end position="131"/>
    </location>
</feature>
<dbReference type="VEuPathDB" id="CryptoDB:Cvel_18724"/>
<organism evidence="7">
    <name type="scientific">Chromera velia CCMP2878</name>
    <dbReference type="NCBI Taxonomy" id="1169474"/>
    <lineage>
        <taxon>Eukaryota</taxon>
        <taxon>Sar</taxon>
        <taxon>Alveolata</taxon>
        <taxon>Colpodellida</taxon>
        <taxon>Chromeraceae</taxon>
        <taxon>Chromera</taxon>
    </lineage>
</organism>
<evidence type="ECO:0000256" key="4">
    <source>
        <dbReference type="PROSITE-ProRule" id="PRU00134"/>
    </source>
</evidence>
<dbReference type="InterPro" id="IPR002893">
    <property type="entry name" value="Znf_MYND"/>
</dbReference>